<keyword evidence="1 4" id="KW-0812">Transmembrane</keyword>
<protein>
    <submittedName>
        <fullName evidence="5">Uncharacterized protein</fullName>
    </submittedName>
</protein>
<evidence type="ECO:0000256" key="2">
    <source>
        <dbReference type="ARBA" id="ARBA00022989"/>
    </source>
</evidence>
<dbReference type="GO" id="GO:0016020">
    <property type="term" value="C:membrane"/>
    <property type="evidence" value="ECO:0007669"/>
    <property type="project" value="InterPro"/>
</dbReference>
<dbReference type="GO" id="GO:0005524">
    <property type="term" value="F:ATP binding"/>
    <property type="evidence" value="ECO:0007669"/>
    <property type="project" value="InterPro"/>
</dbReference>
<name>A0AAQ3RJR0_VIGMU</name>
<reference evidence="5 6" key="1">
    <citation type="journal article" date="2023" name="Life. Sci Alliance">
        <title>Evolutionary insights into 3D genome organization and epigenetic landscape of Vigna mungo.</title>
        <authorList>
            <person name="Junaid A."/>
            <person name="Singh B."/>
            <person name="Bhatia S."/>
        </authorList>
    </citation>
    <scope>NUCLEOTIDE SEQUENCE [LARGE SCALE GENOMIC DNA]</scope>
    <source>
        <strain evidence="5">Urdbean</strain>
    </source>
</reference>
<keyword evidence="2 4" id="KW-1133">Transmembrane helix</keyword>
<keyword evidence="6" id="KW-1185">Reference proteome</keyword>
<evidence type="ECO:0000256" key="1">
    <source>
        <dbReference type="ARBA" id="ARBA00022692"/>
    </source>
</evidence>
<keyword evidence="3 4" id="KW-0472">Membrane</keyword>
<evidence type="ECO:0000313" key="6">
    <source>
        <dbReference type="Proteomes" id="UP001374535"/>
    </source>
</evidence>
<dbReference type="InterPro" id="IPR036640">
    <property type="entry name" value="ABC1_TM_sf"/>
</dbReference>
<dbReference type="AlphaFoldDB" id="A0AAQ3RJR0"/>
<proteinExistence type="predicted"/>
<gene>
    <name evidence="5" type="ORF">V8G54_030044</name>
</gene>
<dbReference type="EMBL" id="CP144692">
    <property type="protein sequence ID" value="WVY97893.1"/>
    <property type="molecule type" value="Genomic_DNA"/>
</dbReference>
<evidence type="ECO:0000256" key="4">
    <source>
        <dbReference type="SAM" id="Phobius"/>
    </source>
</evidence>
<sequence length="103" mass="10950">MGHGGGVMWRCCGGFTGEDEGFTGGFAMAAWALMMCWRGRLSTRLGWLYDGGLVVLFALSMAVMGISQSGSLVLDYAKSKSVVASVFVILERKSQIDPSDDSG</sequence>
<feature type="transmembrane region" description="Helical" evidence="4">
    <location>
        <begin position="47"/>
        <end position="66"/>
    </location>
</feature>
<accession>A0AAQ3RJR0</accession>
<organism evidence="5 6">
    <name type="scientific">Vigna mungo</name>
    <name type="common">Black gram</name>
    <name type="synonym">Phaseolus mungo</name>
    <dbReference type="NCBI Taxonomy" id="3915"/>
    <lineage>
        <taxon>Eukaryota</taxon>
        <taxon>Viridiplantae</taxon>
        <taxon>Streptophyta</taxon>
        <taxon>Embryophyta</taxon>
        <taxon>Tracheophyta</taxon>
        <taxon>Spermatophyta</taxon>
        <taxon>Magnoliopsida</taxon>
        <taxon>eudicotyledons</taxon>
        <taxon>Gunneridae</taxon>
        <taxon>Pentapetalae</taxon>
        <taxon>rosids</taxon>
        <taxon>fabids</taxon>
        <taxon>Fabales</taxon>
        <taxon>Fabaceae</taxon>
        <taxon>Papilionoideae</taxon>
        <taxon>50 kb inversion clade</taxon>
        <taxon>NPAAA clade</taxon>
        <taxon>indigoferoid/millettioid clade</taxon>
        <taxon>Phaseoleae</taxon>
        <taxon>Vigna</taxon>
    </lineage>
</organism>
<dbReference type="Proteomes" id="UP001374535">
    <property type="component" value="Chromosome 9"/>
</dbReference>
<evidence type="ECO:0000313" key="5">
    <source>
        <dbReference type="EMBL" id="WVY97893.1"/>
    </source>
</evidence>
<dbReference type="Gene3D" id="1.20.1560.10">
    <property type="entry name" value="ABC transporter type 1, transmembrane domain"/>
    <property type="match status" value="1"/>
</dbReference>
<evidence type="ECO:0000256" key="3">
    <source>
        <dbReference type="ARBA" id="ARBA00023136"/>
    </source>
</evidence>